<gene>
    <name evidence="12 14" type="primary">moaA</name>
    <name evidence="14" type="ORF">NP064_16465</name>
</gene>
<evidence type="ECO:0000259" key="13">
    <source>
        <dbReference type="PROSITE" id="PS51918"/>
    </source>
</evidence>
<sequence>MSQVLAEQVDAHPTSGGLVDRQGRVATDLRVSLTDRCNLRCTYCMPAEGQDWLPDSHVLTDDEMIRLITIAVERLGVREVRFTGGEPLLRRGLETLIAATTSLRTVDGLAPETSITTNGLGLAHRAEGLVAAGLTRANVSLDTLDRARYAAITRRDRLPAVLAGLEAADRAGLRPLKVNTVLMRGVNDDEAVPLLRWALEHGYRLRFIEQMPLGPRESWDRSEMVTAAEILASLRGAFDLVEQPGLVRGAAPAQTWTVDGGGPDGSWDVGVVASVTNPFCGNCDRVRLTSDGRLRNCLFALRETNLLDLVRSGMDDASLADVWRSAMWGKTAQHGIETDGFVQPRRPMSAIGG</sequence>
<feature type="domain" description="Radical SAM core" evidence="13">
    <location>
        <begin position="21"/>
        <end position="251"/>
    </location>
</feature>
<evidence type="ECO:0000256" key="7">
    <source>
        <dbReference type="ARBA" id="ARBA00023014"/>
    </source>
</evidence>
<dbReference type="InterPro" id="IPR013785">
    <property type="entry name" value="Aldolase_TIM"/>
</dbReference>
<dbReference type="CDD" id="cd01335">
    <property type="entry name" value="Radical_SAM"/>
    <property type="match status" value="1"/>
</dbReference>
<feature type="binding site" evidence="12">
    <location>
        <position position="30"/>
    </location>
    <ligand>
        <name>GTP</name>
        <dbReference type="ChEBI" id="CHEBI:37565"/>
    </ligand>
</feature>
<keyword evidence="15" id="KW-1185">Reference proteome</keyword>
<comment type="catalytic activity">
    <reaction evidence="11 12">
        <text>GTP + AH2 + S-adenosyl-L-methionine = (8S)-3',8-cyclo-7,8-dihydroguanosine 5'-triphosphate + 5'-deoxyadenosine + L-methionine + A + H(+)</text>
        <dbReference type="Rhea" id="RHEA:49576"/>
        <dbReference type="ChEBI" id="CHEBI:13193"/>
        <dbReference type="ChEBI" id="CHEBI:15378"/>
        <dbReference type="ChEBI" id="CHEBI:17319"/>
        <dbReference type="ChEBI" id="CHEBI:17499"/>
        <dbReference type="ChEBI" id="CHEBI:37565"/>
        <dbReference type="ChEBI" id="CHEBI:57844"/>
        <dbReference type="ChEBI" id="CHEBI:59789"/>
        <dbReference type="ChEBI" id="CHEBI:131766"/>
        <dbReference type="EC" id="4.1.99.22"/>
    </reaction>
</comment>
<name>A0ABY5L035_9CELL</name>
<keyword evidence="4 12" id="KW-0479">Metal-binding</keyword>
<evidence type="ECO:0000256" key="9">
    <source>
        <dbReference type="ARBA" id="ARBA00023150"/>
    </source>
</evidence>
<organism evidence="14 15">
    <name type="scientific">Cellulomonas chengniuliangii</name>
    <dbReference type="NCBI Taxonomy" id="2968084"/>
    <lineage>
        <taxon>Bacteria</taxon>
        <taxon>Bacillati</taxon>
        <taxon>Actinomycetota</taxon>
        <taxon>Actinomycetes</taxon>
        <taxon>Micrococcales</taxon>
        <taxon>Cellulomonadaceae</taxon>
        <taxon>Cellulomonas</taxon>
    </lineage>
</organism>
<feature type="binding site" evidence="12">
    <location>
        <position position="81"/>
    </location>
    <ligand>
        <name>GTP</name>
        <dbReference type="ChEBI" id="CHEBI:37565"/>
    </ligand>
</feature>
<dbReference type="EC" id="4.1.99.22" evidence="1 12"/>
<feature type="binding site" evidence="12">
    <location>
        <position position="283"/>
    </location>
    <ligand>
        <name>[4Fe-4S] cluster</name>
        <dbReference type="ChEBI" id="CHEBI:49883"/>
        <label>2</label>
        <note>4Fe-4S-substrate</note>
    </ligand>
</feature>
<protein>
    <recommendedName>
        <fullName evidence="1 12">GTP 3',8-cyclase</fullName>
        <ecNumber evidence="1 12">4.1.99.22</ecNumber>
    </recommendedName>
    <alternativeName>
        <fullName evidence="12">Molybdenum cofactor biosynthesis protein A</fullName>
    </alternativeName>
</protein>
<evidence type="ECO:0000256" key="2">
    <source>
        <dbReference type="ARBA" id="ARBA00022485"/>
    </source>
</evidence>
<feature type="binding site" evidence="12">
    <location>
        <position position="85"/>
    </location>
    <ligand>
        <name>S-adenosyl-L-methionine</name>
        <dbReference type="ChEBI" id="CHEBI:59789"/>
    </ligand>
</feature>
<comment type="pathway">
    <text evidence="12">Cofactor biosynthesis; molybdopterin biosynthesis.</text>
</comment>
<dbReference type="CDD" id="cd21117">
    <property type="entry name" value="Twitch_MoaA"/>
    <property type="match status" value="1"/>
</dbReference>
<dbReference type="SMART" id="SM00729">
    <property type="entry name" value="Elp3"/>
    <property type="match status" value="1"/>
</dbReference>
<feature type="binding site" evidence="12">
    <location>
        <position position="280"/>
    </location>
    <ligand>
        <name>[4Fe-4S] cluster</name>
        <dbReference type="ChEBI" id="CHEBI:49883"/>
        <label>2</label>
        <note>4Fe-4S-substrate</note>
    </ligand>
</feature>
<feature type="binding site" evidence="12">
    <location>
        <position position="177"/>
    </location>
    <ligand>
        <name>GTP</name>
        <dbReference type="ChEBI" id="CHEBI:37565"/>
    </ligand>
</feature>
<dbReference type="InterPro" id="IPR010505">
    <property type="entry name" value="MoaA_twitch"/>
</dbReference>
<dbReference type="Proteomes" id="UP001316189">
    <property type="component" value="Chromosome"/>
</dbReference>
<dbReference type="PANTHER" id="PTHR22960:SF0">
    <property type="entry name" value="MOLYBDENUM COFACTOR BIOSYNTHESIS PROTEIN 1"/>
    <property type="match status" value="1"/>
</dbReference>
<evidence type="ECO:0000256" key="5">
    <source>
        <dbReference type="ARBA" id="ARBA00022741"/>
    </source>
</evidence>
<dbReference type="InterPro" id="IPR050105">
    <property type="entry name" value="MoCo_biosynth_MoaA/MoaC"/>
</dbReference>
<feature type="binding site" evidence="12">
    <location>
        <begin position="285"/>
        <end position="287"/>
    </location>
    <ligand>
        <name>GTP</name>
        <dbReference type="ChEBI" id="CHEBI:37565"/>
    </ligand>
</feature>
<dbReference type="RefSeq" id="WP_227568592.1">
    <property type="nucleotide sequence ID" value="NZ_CP101988.1"/>
</dbReference>
<feature type="binding site" evidence="12">
    <location>
        <position position="37"/>
    </location>
    <ligand>
        <name>[4Fe-4S] cluster</name>
        <dbReference type="ChEBI" id="CHEBI:49883"/>
        <label>1</label>
        <note>4Fe-4S-S-AdoMet</note>
    </ligand>
</feature>
<evidence type="ECO:0000256" key="4">
    <source>
        <dbReference type="ARBA" id="ARBA00022723"/>
    </source>
</evidence>
<dbReference type="Pfam" id="PF04055">
    <property type="entry name" value="Radical_SAM"/>
    <property type="match status" value="1"/>
</dbReference>
<keyword evidence="7 12" id="KW-0411">Iron-sulfur</keyword>
<comment type="function">
    <text evidence="12">Catalyzes the cyclization of GTP to (8S)-3',8-cyclo-7,8-dihydroguanosine 5'-triphosphate.</text>
</comment>
<dbReference type="HAMAP" id="MF_01225_B">
    <property type="entry name" value="MoaA_B"/>
    <property type="match status" value="1"/>
</dbReference>
<evidence type="ECO:0000313" key="15">
    <source>
        <dbReference type="Proteomes" id="UP001316189"/>
    </source>
</evidence>
<dbReference type="SUPFAM" id="SSF102114">
    <property type="entry name" value="Radical SAM enzymes"/>
    <property type="match status" value="1"/>
</dbReference>
<dbReference type="InterPro" id="IPR013483">
    <property type="entry name" value="MoaA"/>
</dbReference>
<feature type="binding site" evidence="12">
    <location>
        <position position="140"/>
    </location>
    <ligand>
        <name>S-adenosyl-L-methionine</name>
        <dbReference type="ChEBI" id="CHEBI:59789"/>
    </ligand>
</feature>
<reference evidence="14 15" key="1">
    <citation type="submission" date="2022-07" db="EMBL/GenBank/DDBJ databases">
        <title>Novel species in genus cellulomonas.</title>
        <authorList>
            <person name="Ye L."/>
        </authorList>
    </citation>
    <scope>NUCLEOTIDE SEQUENCE [LARGE SCALE GENOMIC DNA]</scope>
    <source>
        <strain evidence="15">zg-Y338</strain>
    </source>
</reference>
<evidence type="ECO:0000256" key="11">
    <source>
        <dbReference type="ARBA" id="ARBA00048697"/>
    </source>
</evidence>
<feature type="binding site" evidence="12">
    <location>
        <position position="44"/>
    </location>
    <ligand>
        <name>[4Fe-4S] cluster</name>
        <dbReference type="ChEBI" id="CHEBI:49883"/>
        <label>1</label>
        <note>4Fe-4S-S-AdoMet</note>
    </ligand>
</feature>
<feature type="binding site" evidence="12">
    <location>
        <position position="41"/>
    </location>
    <ligand>
        <name>[4Fe-4S] cluster</name>
        <dbReference type="ChEBI" id="CHEBI:49883"/>
        <label>1</label>
        <note>4Fe-4S-S-AdoMet</note>
    </ligand>
</feature>
<dbReference type="GO" id="GO:0061798">
    <property type="term" value="F:GTP 3',8'-cyclase activity"/>
    <property type="evidence" value="ECO:0007669"/>
    <property type="project" value="UniProtKB-EC"/>
</dbReference>
<keyword evidence="5 12" id="KW-0547">Nucleotide-binding</keyword>
<comment type="cofactor">
    <cofactor evidence="12">
        <name>[4Fe-4S] cluster</name>
        <dbReference type="ChEBI" id="CHEBI:49883"/>
    </cofactor>
    <text evidence="12">Binds 2 [4Fe-4S] clusters. Binds 1 [4Fe-4S] cluster coordinated with 3 cysteines and an exchangeable S-adenosyl-L-methionine and 1 [4Fe-4S] cluster coordinated with 3 cysteines and the GTP-derived substrate.</text>
</comment>
<dbReference type="PROSITE" id="PS01305">
    <property type="entry name" value="MOAA_NIFB_PQQE"/>
    <property type="match status" value="1"/>
</dbReference>
<dbReference type="InterPro" id="IPR007197">
    <property type="entry name" value="rSAM"/>
</dbReference>
<evidence type="ECO:0000256" key="1">
    <source>
        <dbReference type="ARBA" id="ARBA00012167"/>
    </source>
</evidence>
<evidence type="ECO:0000256" key="10">
    <source>
        <dbReference type="ARBA" id="ARBA00023239"/>
    </source>
</evidence>
<evidence type="ECO:0000256" key="12">
    <source>
        <dbReference type="HAMAP-Rule" id="MF_01225"/>
    </source>
</evidence>
<dbReference type="InterPro" id="IPR058240">
    <property type="entry name" value="rSAM_sf"/>
</dbReference>
<feature type="binding site" evidence="12">
    <location>
        <position position="211"/>
    </location>
    <ligand>
        <name>S-adenosyl-L-methionine</name>
        <dbReference type="ChEBI" id="CHEBI:59789"/>
    </ligand>
</feature>
<comment type="similarity">
    <text evidence="12">Belongs to the radical SAM superfamily. MoaA family.</text>
</comment>
<keyword evidence="8 12" id="KW-0342">GTP-binding</keyword>
<feature type="binding site" evidence="12">
    <location>
        <position position="43"/>
    </location>
    <ligand>
        <name>S-adenosyl-L-methionine</name>
        <dbReference type="ChEBI" id="CHEBI:59789"/>
    </ligand>
</feature>
<dbReference type="InterPro" id="IPR000385">
    <property type="entry name" value="MoaA_NifB_PqqE_Fe-S-bd_CS"/>
</dbReference>
<evidence type="ECO:0000256" key="8">
    <source>
        <dbReference type="ARBA" id="ARBA00023134"/>
    </source>
</evidence>
<keyword evidence="10 12" id="KW-0456">Lyase</keyword>
<dbReference type="NCBIfam" id="TIGR02666">
    <property type="entry name" value="moaA"/>
    <property type="match status" value="1"/>
</dbReference>
<feature type="binding site" evidence="12">
    <location>
        <position position="116"/>
    </location>
    <ligand>
        <name>GTP</name>
        <dbReference type="ChEBI" id="CHEBI:37565"/>
    </ligand>
</feature>
<evidence type="ECO:0000256" key="6">
    <source>
        <dbReference type="ARBA" id="ARBA00023004"/>
    </source>
</evidence>
<dbReference type="PANTHER" id="PTHR22960">
    <property type="entry name" value="MOLYBDOPTERIN COFACTOR SYNTHESIS PROTEIN A"/>
    <property type="match status" value="1"/>
</dbReference>
<comment type="subunit">
    <text evidence="12">Monomer and homodimer.</text>
</comment>
<dbReference type="SFLD" id="SFLDS00029">
    <property type="entry name" value="Radical_SAM"/>
    <property type="match status" value="1"/>
</dbReference>
<dbReference type="SFLD" id="SFLDG01383">
    <property type="entry name" value="cyclic_pyranopterin_phosphate"/>
    <property type="match status" value="1"/>
</dbReference>
<dbReference type="InterPro" id="IPR006638">
    <property type="entry name" value="Elp3/MiaA/NifB-like_rSAM"/>
</dbReference>
<keyword evidence="3 12" id="KW-0949">S-adenosyl-L-methionine</keyword>
<accession>A0ABY5L035</accession>
<dbReference type="PROSITE" id="PS51918">
    <property type="entry name" value="RADICAL_SAM"/>
    <property type="match status" value="1"/>
</dbReference>
<evidence type="ECO:0000256" key="3">
    <source>
        <dbReference type="ARBA" id="ARBA00022691"/>
    </source>
</evidence>
<evidence type="ECO:0000313" key="14">
    <source>
        <dbReference type="EMBL" id="UUI75330.1"/>
    </source>
</evidence>
<dbReference type="Pfam" id="PF06463">
    <property type="entry name" value="Mob_synth_C"/>
    <property type="match status" value="1"/>
</dbReference>
<proteinExistence type="inferred from homology"/>
<feature type="binding site" evidence="12">
    <location>
        <position position="297"/>
    </location>
    <ligand>
        <name>[4Fe-4S] cluster</name>
        <dbReference type="ChEBI" id="CHEBI:49883"/>
        <label>2</label>
        <note>4Fe-4S-substrate</note>
    </ligand>
</feature>
<dbReference type="InterPro" id="IPR040064">
    <property type="entry name" value="MoaA-like"/>
</dbReference>
<dbReference type="Gene3D" id="3.20.20.70">
    <property type="entry name" value="Aldolase class I"/>
    <property type="match status" value="1"/>
</dbReference>
<keyword evidence="6 12" id="KW-0408">Iron</keyword>
<dbReference type="SFLD" id="SFLDG01386">
    <property type="entry name" value="main_SPASM_domain-containing"/>
    <property type="match status" value="1"/>
</dbReference>
<dbReference type="SFLD" id="SFLDG01067">
    <property type="entry name" value="SPASM/twitch_domain_containing"/>
    <property type="match status" value="1"/>
</dbReference>
<keyword evidence="9 12" id="KW-0501">Molybdenum cofactor biosynthesis</keyword>
<dbReference type="EMBL" id="CP101988">
    <property type="protein sequence ID" value="UUI75330.1"/>
    <property type="molecule type" value="Genomic_DNA"/>
</dbReference>
<keyword evidence="2 12" id="KW-0004">4Fe-4S</keyword>